<proteinExistence type="predicted"/>
<sequence length="95" mass="11020">EDNWSGQRPLNQSFQEMFVLSLQQEATVADLWNIQGWNLIFRIPLNDWESKNLDISTVEDSLRRDGERDKVILLSNLLTKRAILPTFKFMSGHGS</sequence>
<dbReference type="Proteomes" id="UP000824120">
    <property type="component" value="Chromosome 12"/>
</dbReference>
<keyword evidence="2" id="KW-1185">Reference proteome</keyword>
<accession>A0A9J5W9W5</accession>
<feature type="non-terminal residue" evidence="1">
    <location>
        <position position="1"/>
    </location>
</feature>
<reference evidence="1 2" key="1">
    <citation type="submission" date="2020-09" db="EMBL/GenBank/DDBJ databases">
        <title>De no assembly of potato wild relative species, Solanum commersonii.</title>
        <authorList>
            <person name="Cho K."/>
        </authorList>
    </citation>
    <scope>NUCLEOTIDE SEQUENCE [LARGE SCALE GENOMIC DNA]</scope>
    <source>
        <strain evidence="1">LZ3.2</strain>
        <tissue evidence="1">Leaf</tissue>
    </source>
</reference>
<gene>
    <name evidence="1" type="ORF">H5410_061508</name>
</gene>
<name>A0A9J5W9W5_SOLCO</name>
<evidence type="ECO:0000313" key="2">
    <source>
        <dbReference type="Proteomes" id="UP000824120"/>
    </source>
</evidence>
<organism evidence="1 2">
    <name type="scientific">Solanum commersonii</name>
    <name type="common">Commerson's wild potato</name>
    <name type="synonym">Commerson's nightshade</name>
    <dbReference type="NCBI Taxonomy" id="4109"/>
    <lineage>
        <taxon>Eukaryota</taxon>
        <taxon>Viridiplantae</taxon>
        <taxon>Streptophyta</taxon>
        <taxon>Embryophyta</taxon>
        <taxon>Tracheophyta</taxon>
        <taxon>Spermatophyta</taxon>
        <taxon>Magnoliopsida</taxon>
        <taxon>eudicotyledons</taxon>
        <taxon>Gunneridae</taxon>
        <taxon>Pentapetalae</taxon>
        <taxon>asterids</taxon>
        <taxon>lamiids</taxon>
        <taxon>Solanales</taxon>
        <taxon>Solanaceae</taxon>
        <taxon>Solanoideae</taxon>
        <taxon>Solaneae</taxon>
        <taxon>Solanum</taxon>
    </lineage>
</organism>
<dbReference type="EMBL" id="JACXVP010000012">
    <property type="protein sequence ID" value="KAG5571742.1"/>
    <property type="molecule type" value="Genomic_DNA"/>
</dbReference>
<evidence type="ECO:0000313" key="1">
    <source>
        <dbReference type="EMBL" id="KAG5571742.1"/>
    </source>
</evidence>
<comment type="caution">
    <text evidence="1">The sequence shown here is derived from an EMBL/GenBank/DDBJ whole genome shotgun (WGS) entry which is preliminary data.</text>
</comment>
<dbReference type="AlphaFoldDB" id="A0A9J5W9W5"/>
<protein>
    <submittedName>
        <fullName evidence="1">Uncharacterized protein</fullName>
    </submittedName>
</protein>